<sequence>MLHRLLGGVFLSAKYAHITVIYPSDFKMQDSELHILVQFKEENAAE</sequence>
<dbReference type="HOGENOM" id="CLU_3190588_0_0_6"/>
<reference evidence="1 2" key="1">
    <citation type="journal article" date="2003" name="Genome Res.">
        <title>Comparative genome analysis of Vibrio vulnificus, a marine pathogen.</title>
        <authorList>
            <person name="Chen C.Y."/>
            <person name="Wu K.M."/>
            <person name="Chang Y.C."/>
            <person name="Chang C.H."/>
            <person name="Tsai H.C."/>
            <person name="Liao T.L."/>
            <person name="Liu Y.M."/>
            <person name="Chen H.J."/>
            <person name="Shen A.B."/>
            <person name="Li J.C."/>
            <person name="Su T.L."/>
            <person name="Shao C.P."/>
            <person name="Lee C.T."/>
            <person name="Hor L.I."/>
            <person name="Tsai S.F."/>
        </authorList>
    </citation>
    <scope>NUCLEOTIDE SEQUENCE [LARGE SCALE GENOMIC DNA]</scope>
    <source>
        <strain evidence="1 2">YJ016</strain>
    </source>
</reference>
<protein>
    <submittedName>
        <fullName evidence="1">Uncharacterized protein</fullName>
    </submittedName>
</protein>
<dbReference type="KEGG" id="vvy:VV0877"/>
<evidence type="ECO:0000313" key="1">
    <source>
        <dbReference type="EMBL" id="BAC93641.1"/>
    </source>
</evidence>
<dbReference type="EMBL" id="BA000037">
    <property type="protein sequence ID" value="BAC93641.1"/>
    <property type="molecule type" value="Genomic_DNA"/>
</dbReference>
<name>Q7MN40_VIBVY</name>
<dbReference type="Proteomes" id="UP000002675">
    <property type="component" value="Chromosome I"/>
</dbReference>
<dbReference type="AlphaFoldDB" id="Q7MN40"/>
<organism evidence="1 2">
    <name type="scientific">Vibrio vulnificus (strain YJ016)</name>
    <dbReference type="NCBI Taxonomy" id="196600"/>
    <lineage>
        <taxon>Bacteria</taxon>
        <taxon>Pseudomonadati</taxon>
        <taxon>Pseudomonadota</taxon>
        <taxon>Gammaproteobacteria</taxon>
        <taxon>Vibrionales</taxon>
        <taxon>Vibrionaceae</taxon>
        <taxon>Vibrio</taxon>
    </lineage>
</organism>
<proteinExistence type="predicted"/>
<evidence type="ECO:0000313" key="2">
    <source>
        <dbReference type="Proteomes" id="UP000002675"/>
    </source>
</evidence>
<gene>
    <name evidence="1" type="ordered locus">VV0877</name>
</gene>
<accession>Q7MN40</accession>